<evidence type="ECO:0000256" key="1">
    <source>
        <dbReference type="ARBA" id="ARBA00008779"/>
    </source>
</evidence>
<dbReference type="Pfam" id="PF13646">
    <property type="entry name" value="HEAT_2"/>
    <property type="match status" value="1"/>
</dbReference>
<dbReference type="PANTHER" id="PTHR42693:SF53">
    <property type="entry name" value="ENDO-4-O-SULFATASE"/>
    <property type="match status" value="1"/>
</dbReference>
<gene>
    <name evidence="6" type="ORF">Fuma_02063</name>
</gene>
<dbReference type="RefSeq" id="WP_077024070.1">
    <property type="nucleotide sequence ID" value="NZ_CP017641.1"/>
</dbReference>
<evidence type="ECO:0000256" key="4">
    <source>
        <dbReference type="SAM" id="SignalP"/>
    </source>
</evidence>
<evidence type="ECO:0000313" key="7">
    <source>
        <dbReference type="Proteomes" id="UP000187735"/>
    </source>
</evidence>
<dbReference type="InterPro" id="IPR050738">
    <property type="entry name" value="Sulfatase"/>
</dbReference>
<dbReference type="SUPFAM" id="SSF53649">
    <property type="entry name" value="Alkaline phosphatase-like"/>
    <property type="match status" value="1"/>
</dbReference>
<dbReference type="EMBL" id="CP017641">
    <property type="protein sequence ID" value="APZ92452.1"/>
    <property type="molecule type" value="Genomic_DNA"/>
</dbReference>
<reference evidence="6 7" key="1">
    <citation type="journal article" date="2016" name="Front. Microbiol.">
        <title>Fuerstia marisgermanicae gen. nov., sp. nov., an Unusual Member of the Phylum Planctomycetes from the German Wadden Sea.</title>
        <authorList>
            <person name="Kohn T."/>
            <person name="Heuer A."/>
            <person name="Jogler M."/>
            <person name="Vollmers J."/>
            <person name="Boedeker C."/>
            <person name="Bunk B."/>
            <person name="Rast P."/>
            <person name="Borchert D."/>
            <person name="Glockner I."/>
            <person name="Freese H.M."/>
            <person name="Klenk H.P."/>
            <person name="Overmann J."/>
            <person name="Kaster A.K."/>
            <person name="Rohde M."/>
            <person name="Wiegand S."/>
            <person name="Jogler C."/>
        </authorList>
    </citation>
    <scope>NUCLEOTIDE SEQUENCE [LARGE SCALE GENOMIC DNA]</scope>
    <source>
        <strain evidence="6 7">NH11</strain>
    </source>
</reference>
<sequence precursor="true">MNQYARSLLSVCLTAALTVSAVSAADRPNILWLSCEDISPHLGCYGYPNATTPNVDAFAQQATLFEHAYTTAGVCAPCRSAIITGMYQTSIGSQHMRCEAILPDHVKPFTFAMKEAGYYCTNNSKQDYQFKTPKGTWDESSGKAHWNKRPDNSQPFFSVFNFVGCHESRIADTDRYKSAIKGLTPHDRGKVAASLPPYYPDTPVTREDWGRYYDVITAMDRWVGEHLKALDEAGVADDTIVVYWSDHGVGLPRAKRWLYESGTHVPLIIRVPERWQSLVGEGFQPGTRSDRMISMIDLGPSMLSLAGVPAPEHMQGKAFMGPHSQAARKYIFGARDRMDERYDIIRMVRDKQFRYIRNYEPYKTWFQYMNTAETGRTMQEIRRVAAEAAAAEDDDNSKEEKEEATANKKMAPAVAQFLQPRKPLEELYDVDADPHELNNLAADPAFAEKLEELRAQHLNWVLETRDLGLIPEAELHRLRDEAGSEWAILNEGEAEAAETRMQTIRDAAFLAGGTAAEDLTQLATWLRHEDAIVRYWAATGIGNRGDLRETFFIPTSLFIALLSDESENVRVAAARVLAEIGQDELALNSLSKMLDEGTQWARLHAAIVLDEMGEKARPAIDAMKRNKDYRDGLVAKGKYVVRVLNKALNDLEGTQSTVP</sequence>
<dbReference type="GO" id="GO:0004065">
    <property type="term" value="F:arylsulfatase activity"/>
    <property type="evidence" value="ECO:0007669"/>
    <property type="project" value="UniProtKB-EC"/>
</dbReference>
<dbReference type="STRING" id="1891926.Fuma_02063"/>
<dbReference type="AlphaFoldDB" id="A0A1P8WEI2"/>
<feature type="domain" description="Sulfatase N-terminal" evidence="5">
    <location>
        <begin position="148"/>
        <end position="308"/>
    </location>
</feature>
<keyword evidence="4" id="KW-0732">Signal</keyword>
<feature type="region of interest" description="Disordered" evidence="3">
    <location>
        <begin position="388"/>
        <end position="409"/>
    </location>
</feature>
<dbReference type="EC" id="3.1.6.1" evidence="6"/>
<evidence type="ECO:0000256" key="2">
    <source>
        <dbReference type="ARBA" id="ARBA00022801"/>
    </source>
</evidence>
<evidence type="ECO:0000256" key="3">
    <source>
        <dbReference type="SAM" id="MobiDB-lite"/>
    </source>
</evidence>
<dbReference type="Proteomes" id="UP000187735">
    <property type="component" value="Chromosome"/>
</dbReference>
<feature type="domain" description="Sulfatase N-terminal" evidence="5">
    <location>
        <begin position="28"/>
        <end position="127"/>
    </location>
</feature>
<dbReference type="KEGG" id="fmr:Fuma_02063"/>
<name>A0A1P8WEI2_9PLAN</name>
<protein>
    <submittedName>
        <fullName evidence="6">Arylsulfatase</fullName>
        <ecNumber evidence="6">3.1.6.1</ecNumber>
    </submittedName>
</protein>
<evidence type="ECO:0000259" key="5">
    <source>
        <dbReference type="Pfam" id="PF00884"/>
    </source>
</evidence>
<keyword evidence="2 6" id="KW-0378">Hydrolase</keyword>
<evidence type="ECO:0000313" key="6">
    <source>
        <dbReference type="EMBL" id="APZ92452.1"/>
    </source>
</evidence>
<dbReference type="SUPFAM" id="SSF48371">
    <property type="entry name" value="ARM repeat"/>
    <property type="match status" value="1"/>
</dbReference>
<dbReference type="InterPro" id="IPR000917">
    <property type="entry name" value="Sulfatase_N"/>
</dbReference>
<accession>A0A1P8WEI2</accession>
<dbReference type="Gene3D" id="1.25.10.10">
    <property type="entry name" value="Leucine-rich Repeat Variant"/>
    <property type="match status" value="1"/>
</dbReference>
<dbReference type="PANTHER" id="PTHR42693">
    <property type="entry name" value="ARYLSULFATASE FAMILY MEMBER"/>
    <property type="match status" value="1"/>
</dbReference>
<proteinExistence type="inferred from homology"/>
<dbReference type="CDD" id="cd16027">
    <property type="entry name" value="SGSH"/>
    <property type="match status" value="1"/>
</dbReference>
<dbReference type="InterPro" id="IPR011989">
    <property type="entry name" value="ARM-like"/>
</dbReference>
<feature type="signal peptide" evidence="4">
    <location>
        <begin position="1"/>
        <end position="24"/>
    </location>
</feature>
<dbReference type="OrthoDB" id="9763613at2"/>
<dbReference type="Gene3D" id="3.40.720.10">
    <property type="entry name" value="Alkaline Phosphatase, subunit A"/>
    <property type="match status" value="1"/>
</dbReference>
<organism evidence="6 7">
    <name type="scientific">Fuerstiella marisgermanici</name>
    <dbReference type="NCBI Taxonomy" id="1891926"/>
    <lineage>
        <taxon>Bacteria</taxon>
        <taxon>Pseudomonadati</taxon>
        <taxon>Planctomycetota</taxon>
        <taxon>Planctomycetia</taxon>
        <taxon>Planctomycetales</taxon>
        <taxon>Planctomycetaceae</taxon>
        <taxon>Fuerstiella</taxon>
    </lineage>
</organism>
<dbReference type="InterPro" id="IPR016024">
    <property type="entry name" value="ARM-type_fold"/>
</dbReference>
<dbReference type="Pfam" id="PF00884">
    <property type="entry name" value="Sulfatase"/>
    <property type="match status" value="2"/>
</dbReference>
<comment type="similarity">
    <text evidence="1">Belongs to the sulfatase family.</text>
</comment>
<feature type="chain" id="PRO_5012885182" evidence="4">
    <location>
        <begin position="25"/>
        <end position="659"/>
    </location>
</feature>
<keyword evidence="7" id="KW-1185">Reference proteome</keyword>
<dbReference type="InterPro" id="IPR017850">
    <property type="entry name" value="Alkaline_phosphatase_core_sf"/>
</dbReference>